<dbReference type="GO" id="GO:0080120">
    <property type="term" value="P:CAAX-box protein maturation"/>
    <property type="evidence" value="ECO:0007669"/>
    <property type="project" value="UniProtKB-ARBA"/>
</dbReference>
<proteinExistence type="predicted"/>
<dbReference type="Pfam" id="PF02517">
    <property type="entry name" value="Rce1-like"/>
    <property type="match status" value="1"/>
</dbReference>
<feature type="transmembrane region" description="Helical" evidence="1">
    <location>
        <begin position="197"/>
        <end position="214"/>
    </location>
</feature>
<name>A0A2G3DVJ7_9FIRM</name>
<sequence length="215" mass="24215">MTLKEIKTNRFFQVIYPIVVYFLVYQVGVSFLIQIFGARIGKVTCLLIAGLVCIIPIYALYKRYPKLIPEDNLDRKTLFSYVIWVFGVVAFSIVLNILLTHSSLINSSEGFKRASATLTDGSIFIKLLCSGIVIPILEELLIRGIVVGQLYLWIGRWPAIVISSICFGILHNNIVQFIYAIAIGFVLSIMYTKHKRLSLCIIAHGLINIIVILFS</sequence>
<dbReference type="InterPro" id="IPR052710">
    <property type="entry name" value="CAAX_protease"/>
</dbReference>
<feature type="transmembrane region" description="Helical" evidence="1">
    <location>
        <begin position="14"/>
        <end position="36"/>
    </location>
</feature>
<keyword evidence="1" id="KW-1133">Transmembrane helix</keyword>
<dbReference type="AlphaFoldDB" id="A0A2G3DVJ7"/>
<evidence type="ECO:0000256" key="1">
    <source>
        <dbReference type="SAM" id="Phobius"/>
    </source>
</evidence>
<feature type="transmembrane region" description="Helical" evidence="1">
    <location>
        <begin position="157"/>
        <end position="190"/>
    </location>
</feature>
<protein>
    <recommendedName>
        <fullName evidence="2">CAAX prenyl protease 2/Lysostaphin resistance protein A-like domain-containing protein</fullName>
    </recommendedName>
</protein>
<dbReference type="GO" id="GO:0004175">
    <property type="term" value="F:endopeptidase activity"/>
    <property type="evidence" value="ECO:0007669"/>
    <property type="project" value="UniProtKB-ARBA"/>
</dbReference>
<gene>
    <name evidence="3" type="ORF">CSX01_07020</name>
</gene>
<accession>A0A2G3DVJ7</accession>
<feature type="domain" description="CAAX prenyl protease 2/Lysostaphin resistance protein A-like" evidence="2">
    <location>
        <begin position="123"/>
        <end position="210"/>
    </location>
</feature>
<dbReference type="Proteomes" id="UP000225889">
    <property type="component" value="Unassembled WGS sequence"/>
</dbReference>
<feature type="transmembrane region" description="Helical" evidence="1">
    <location>
        <begin position="117"/>
        <end position="137"/>
    </location>
</feature>
<reference evidence="3 4" key="1">
    <citation type="submission" date="2017-10" db="EMBL/GenBank/DDBJ databases">
        <title>Resolving the taxonomy of Roseburia spp., Eubacterium rectale and Agathobacter spp. through phylogenomic analysis.</title>
        <authorList>
            <person name="Sheridan P.O."/>
            <person name="Walker A.W."/>
            <person name="Duncan S.H."/>
            <person name="Scott K.P."/>
            <person name="Toole P.W.O."/>
            <person name="Luis P."/>
            <person name="Flint H.J."/>
        </authorList>
    </citation>
    <scope>NUCLEOTIDE SEQUENCE [LARGE SCALE GENOMIC DNA]</scope>
    <source>
        <strain evidence="3 4">JK626</strain>
    </source>
</reference>
<comment type="caution">
    <text evidence="3">The sequence shown here is derived from an EMBL/GenBank/DDBJ whole genome shotgun (WGS) entry which is preliminary data.</text>
</comment>
<reference evidence="3 4" key="2">
    <citation type="submission" date="2017-10" db="EMBL/GenBank/DDBJ databases">
        <authorList>
            <person name="Banno H."/>
            <person name="Chua N.-H."/>
        </authorList>
    </citation>
    <scope>NUCLEOTIDE SEQUENCE [LARGE SCALE GENOMIC DNA]</scope>
    <source>
        <strain evidence="3 4">JK626</strain>
    </source>
</reference>
<evidence type="ECO:0000313" key="4">
    <source>
        <dbReference type="Proteomes" id="UP000225889"/>
    </source>
</evidence>
<dbReference type="EMBL" id="PDYF01000011">
    <property type="protein sequence ID" value="PHU35077.1"/>
    <property type="molecule type" value="Genomic_DNA"/>
</dbReference>
<organism evidence="3 4">
    <name type="scientific">Pseudobutyrivibrio ruminis</name>
    <dbReference type="NCBI Taxonomy" id="46206"/>
    <lineage>
        <taxon>Bacteria</taxon>
        <taxon>Bacillati</taxon>
        <taxon>Bacillota</taxon>
        <taxon>Clostridia</taxon>
        <taxon>Lachnospirales</taxon>
        <taxon>Lachnospiraceae</taxon>
        <taxon>Pseudobutyrivibrio</taxon>
    </lineage>
</organism>
<feature type="transmembrane region" description="Helical" evidence="1">
    <location>
        <begin position="81"/>
        <end position="105"/>
    </location>
</feature>
<evidence type="ECO:0000313" key="3">
    <source>
        <dbReference type="EMBL" id="PHU35077.1"/>
    </source>
</evidence>
<keyword evidence="1" id="KW-0472">Membrane</keyword>
<evidence type="ECO:0000259" key="2">
    <source>
        <dbReference type="Pfam" id="PF02517"/>
    </source>
</evidence>
<dbReference type="InterPro" id="IPR003675">
    <property type="entry name" value="Rce1/LyrA-like_dom"/>
</dbReference>
<feature type="transmembrane region" description="Helical" evidence="1">
    <location>
        <begin position="43"/>
        <end position="61"/>
    </location>
</feature>
<keyword evidence="1" id="KW-0812">Transmembrane</keyword>
<dbReference type="PANTHER" id="PTHR36435">
    <property type="entry name" value="SLR1288 PROTEIN"/>
    <property type="match status" value="1"/>
</dbReference>
<dbReference type="PANTHER" id="PTHR36435:SF1">
    <property type="entry name" value="CAAX AMINO TERMINAL PROTEASE FAMILY PROTEIN"/>
    <property type="match status" value="1"/>
</dbReference>